<dbReference type="PANTHER" id="PTHR10587">
    <property type="entry name" value="GLYCOSYL TRANSFERASE-RELATED"/>
    <property type="match status" value="1"/>
</dbReference>
<proteinExistence type="predicted"/>
<dbReference type="Gene3D" id="3.20.20.370">
    <property type="entry name" value="Glycoside hydrolase/deacetylase"/>
    <property type="match status" value="1"/>
</dbReference>
<evidence type="ECO:0000313" key="3">
    <source>
        <dbReference type="Proteomes" id="UP000046155"/>
    </source>
</evidence>
<organism evidence="2 3">
    <name type="scientific">Syntrophaceticus schinkii</name>
    <dbReference type="NCBI Taxonomy" id="499207"/>
    <lineage>
        <taxon>Bacteria</taxon>
        <taxon>Bacillati</taxon>
        <taxon>Bacillota</taxon>
        <taxon>Clostridia</taxon>
        <taxon>Thermoanaerobacterales</taxon>
        <taxon>Thermoanaerobacterales Family III. Incertae Sedis</taxon>
        <taxon>Syntrophaceticus</taxon>
    </lineage>
</organism>
<dbReference type="AlphaFoldDB" id="A0A0B7MQ89"/>
<accession>A0A0B7MQ89</accession>
<name>A0A0B7MQ89_9FIRM</name>
<dbReference type="GO" id="GO:0016810">
    <property type="term" value="F:hydrolase activity, acting on carbon-nitrogen (but not peptide) bonds"/>
    <property type="evidence" value="ECO:0007669"/>
    <property type="project" value="InterPro"/>
</dbReference>
<sequence>MGNKLEQHPDVVQRAYQDGHLVLSHSWSHQQLNLMERQEIKREIQLTEDKLYELIGQRPAFIRPPFGEIDGKVADVIKSKNGKVILWSIDTLDWSQREKNNIINNVTENVRPGDIILMHCDGDKTETVNALPEIITSLREKGYQFVDLGEMLKINPYQ</sequence>
<feature type="domain" description="NodB homology" evidence="1">
    <location>
        <begin position="1"/>
        <end position="146"/>
    </location>
</feature>
<keyword evidence="3" id="KW-1185">Reference proteome</keyword>
<dbReference type="InterPro" id="IPR011330">
    <property type="entry name" value="Glyco_hydro/deAcase_b/a-brl"/>
</dbReference>
<dbReference type="Proteomes" id="UP000046155">
    <property type="component" value="Unassembled WGS sequence"/>
</dbReference>
<dbReference type="SUPFAM" id="SSF88713">
    <property type="entry name" value="Glycoside hydrolase/deacetylase"/>
    <property type="match status" value="1"/>
</dbReference>
<dbReference type="EMBL" id="CDRZ01000261">
    <property type="protein sequence ID" value="CEO89857.1"/>
    <property type="molecule type" value="Genomic_DNA"/>
</dbReference>
<gene>
    <name evidence="2" type="ORF">SSCH_620007</name>
</gene>
<evidence type="ECO:0000259" key="1">
    <source>
        <dbReference type="PROSITE" id="PS51677"/>
    </source>
</evidence>
<reference evidence="3" key="1">
    <citation type="submission" date="2015-01" db="EMBL/GenBank/DDBJ databases">
        <authorList>
            <person name="Manzoor Shahid"/>
            <person name="Zubair Saima"/>
        </authorList>
    </citation>
    <scope>NUCLEOTIDE SEQUENCE [LARGE SCALE GENOMIC DNA]</scope>
    <source>
        <strain evidence="3">Sp3</strain>
    </source>
</reference>
<dbReference type="GO" id="GO:0005975">
    <property type="term" value="P:carbohydrate metabolic process"/>
    <property type="evidence" value="ECO:0007669"/>
    <property type="project" value="InterPro"/>
</dbReference>
<evidence type="ECO:0000313" key="2">
    <source>
        <dbReference type="EMBL" id="CEO89857.1"/>
    </source>
</evidence>
<dbReference type="InterPro" id="IPR002509">
    <property type="entry name" value="NODB_dom"/>
</dbReference>
<dbReference type="PROSITE" id="PS51677">
    <property type="entry name" value="NODB"/>
    <property type="match status" value="1"/>
</dbReference>
<dbReference type="InterPro" id="IPR050248">
    <property type="entry name" value="Polysacc_deacetylase_ArnD"/>
</dbReference>
<dbReference type="Pfam" id="PF01522">
    <property type="entry name" value="Polysacc_deac_1"/>
    <property type="match status" value="1"/>
</dbReference>
<protein>
    <submittedName>
        <fullName evidence="2">Predicted polysaccharide deacetylase</fullName>
    </submittedName>
</protein>